<dbReference type="RefSeq" id="XP_013408191.1">
    <property type="nucleotide sequence ID" value="XM_013552737.2"/>
</dbReference>
<feature type="signal peptide" evidence="1">
    <location>
        <begin position="1"/>
        <end position="18"/>
    </location>
</feature>
<evidence type="ECO:0000313" key="2">
    <source>
        <dbReference type="Proteomes" id="UP000085678"/>
    </source>
</evidence>
<dbReference type="KEGG" id="lak:106172134"/>
<gene>
    <name evidence="3" type="primary">LOC106172134</name>
</gene>
<dbReference type="AlphaFoldDB" id="A0A1S3JDE4"/>
<protein>
    <submittedName>
        <fullName evidence="3">Uncharacterized protein LOC106172134</fullName>
    </submittedName>
</protein>
<dbReference type="InParanoid" id="A0A1S3JDE4"/>
<keyword evidence="1" id="KW-0732">Signal</keyword>
<proteinExistence type="predicted"/>
<dbReference type="GeneID" id="106172134"/>
<evidence type="ECO:0000313" key="3">
    <source>
        <dbReference type="RefSeq" id="XP_013408191.1"/>
    </source>
</evidence>
<keyword evidence="2" id="KW-1185">Reference proteome</keyword>
<organism evidence="2 3">
    <name type="scientific">Lingula anatina</name>
    <name type="common">Brachiopod</name>
    <name type="synonym">Lingula unguis</name>
    <dbReference type="NCBI Taxonomy" id="7574"/>
    <lineage>
        <taxon>Eukaryota</taxon>
        <taxon>Metazoa</taxon>
        <taxon>Spiralia</taxon>
        <taxon>Lophotrochozoa</taxon>
        <taxon>Brachiopoda</taxon>
        <taxon>Linguliformea</taxon>
        <taxon>Lingulata</taxon>
        <taxon>Lingulida</taxon>
        <taxon>Linguloidea</taxon>
        <taxon>Lingulidae</taxon>
        <taxon>Lingula</taxon>
    </lineage>
</organism>
<feature type="chain" id="PRO_5010376919" evidence="1">
    <location>
        <begin position="19"/>
        <end position="274"/>
    </location>
</feature>
<reference evidence="3" key="1">
    <citation type="submission" date="2025-08" db="UniProtKB">
        <authorList>
            <consortium name="RefSeq"/>
        </authorList>
    </citation>
    <scope>IDENTIFICATION</scope>
    <source>
        <tissue evidence="3">Gonads</tissue>
    </source>
</reference>
<dbReference type="STRING" id="7574.A0A1S3JDE4"/>
<name>A0A1S3JDE4_LINAN</name>
<dbReference type="OrthoDB" id="6042561at2759"/>
<evidence type="ECO:0000256" key="1">
    <source>
        <dbReference type="SAM" id="SignalP"/>
    </source>
</evidence>
<sequence>MMEKIVIVVVSVLASSSAGWFDTYPQPEWRDLSVTFGSFSRLPRKAEDAISSGWILDKPCSGNNPYFGNRYILDGDVSTMLLFDKQGYIAGIQTKIPKTDEYPDAKIRKFFIEEDGAMVITAYFVQDPSTICTTGRTAQQFQEEGTGTALHIQSGSNPRTDLMTIPMLQSDMAGTQWTEGQCFWGMGKHYWYNVRRDMDCKEFYPVFAMYNNGKLNSFGWAFYVHFSSSRYEHPSNTNLEFFMKPVPTCLTSGAFNGFSTIHIYLDRRPYFNFC</sequence>
<dbReference type="OMA" id="NECNGAF"/>
<dbReference type="Proteomes" id="UP000085678">
    <property type="component" value="Unplaced"/>
</dbReference>
<accession>A0A1S3JDE4</accession>